<dbReference type="AlphaFoldDB" id="A0A7W7W391"/>
<dbReference type="GO" id="GO:0032259">
    <property type="term" value="P:methylation"/>
    <property type="evidence" value="ECO:0007669"/>
    <property type="project" value="UniProtKB-KW"/>
</dbReference>
<dbReference type="PANTHER" id="PTHR11579:SF0">
    <property type="entry name" value="PROTEIN-L-ISOASPARTATE(D-ASPARTATE) O-METHYLTRANSFERASE"/>
    <property type="match status" value="1"/>
</dbReference>
<keyword evidence="6 12" id="KW-0489">Methyltransferase</keyword>
<organism evidence="12 13">
    <name type="scientific">Lipingzhangella halophila</name>
    <dbReference type="NCBI Taxonomy" id="1783352"/>
    <lineage>
        <taxon>Bacteria</taxon>
        <taxon>Bacillati</taxon>
        <taxon>Actinomycetota</taxon>
        <taxon>Actinomycetes</taxon>
        <taxon>Streptosporangiales</taxon>
        <taxon>Nocardiopsidaceae</taxon>
        <taxon>Lipingzhangella</taxon>
    </lineage>
</organism>
<keyword evidence="13" id="KW-1185">Reference proteome</keyword>
<comment type="similarity">
    <text evidence="2">Belongs to the methyltransferase superfamily. L-isoaspartyl/D-aspartyl protein methyltransferase family.</text>
</comment>
<evidence type="ECO:0000256" key="2">
    <source>
        <dbReference type="ARBA" id="ARBA00005369"/>
    </source>
</evidence>
<dbReference type="CDD" id="cd02440">
    <property type="entry name" value="AdoMet_MTases"/>
    <property type="match status" value="1"/>
</dbReference>
<evidence type="ECO:0000256" key="10">
    <source>
        <dbReference type="ARBA" id="ARBA00031323"/>
    </source>
</evidence>
<proteinExistence type="inferred from homology"/>
<dbReference type="PANTHER" id="PTHR11579">
    <property type="entry name" value="PROTEIN-L-ISOASPARTATE O-METHYLTRANSFERASE"/>
    <property type="match status" value="1"/>
</dbReference>
<evidence type="ECO:0000256" key="9">
    <source>
        <dbReference type="ARBA" id="ARBA00030757"/>
    </source>
</evidence>
<evidence type="ECO:0000313" key="13">
    <source>
        <dbReference type="Proteomes" id="UP000523007"/>
    </source>
</evidence>
<dbReference type="GO" id="GO:0005737">
    <property type="term" value="C:cytoplasm"/>
    <property type="evidence" value="ECO:0007669"/>
    <property type="project" value="UniProtKB-SubCell"/>
</dbReference>
<name>A0A7W7W391_9ACTN</name>
<dbReference type="Gene3D" id="3.40.50.150">
    <property type="entry name" value="Vaccinia Virus protein VP39"/>
    <property type="match status" value="1"/>
</dbReference>
<comment type="caution">
    <text evidence="12">The sequence shown here is derived from an EMBL/GenBank/DDBJ whole genome shotgun (WGS) entry which is preliminary data.</text>
</comment>
<keyword evidence="7 12" id="KW-0808">Transferase</keyword>
<keyword evidence="8" id="KW-0949">S-adenosyl-L-methionine</keyword>
<evidence type="ECO:0000256" key="6">
    <source>
        <dbReference type="ARBA" id="ARBA00022603"/>
    </source>
</evidence>
<dbReference type="GO" id="GO:0004719">
    <property type="term" value="F:protein-L-isoaspartate (D-aspartate) O-methyltransferase activity"/>
    <property type="evidence" value="ECO:0007669"/>
    <property type="project" value="UniProtKB-EC"/>
</dbReference>
<evidence type="ECO:0000256" key="4">
    <source>
        <dbReference type="ARBA" id="ARBA00013346"/>
    </source>
</evidence>
<evidence type="ECO:0000256" key="3">
    <source>
        <dbReference type="ARBA" id="ARBA00011890"/>
    </source>
</evidence>
<dbReference type="InterPro" id="IPR029063">
    <property type="entry name" value="SAM-dependent_MTases_sf"/>
</dbReference>
<accession>A0A7W7W391</accession>
<evidence type="ECO:0000256" key="7">
    <source>
        <dbReference type="ARBA" id="ARBA00022679"/>
    </source>
</evidence>
<dbReference type="SUPFAM" id="SSF53335">
    <property type="entry name" value="S-adenosyl-L-methionine-dependent methyltransferases"/>
    <property type="match status" value="1"/>
</dbReference>
<evidence type="ECO:0000256" key="8">
    <source>
        <dbReference type="ARBA" id="ARBA00022691"/>
    </source>
</evidence>
<comment type="subcellular location">
    <subcellularLocation>
        <location evidence="1">Cytoplasm</location>
    </subcellularLocation>
</comment>
<evidence type="ECO:0000256" key="11">
    <source>
        <dbReference type="ARBA" id="ARBA00031350"/>
    </source>
</evidence>
<evidence type="ECO:0000313" key="12">
    <source>
        <dbReference type="EMBL" id="MBB4932536.1"/>
    </source>
</evidence>
<evidence type="ECO:0000256" key="1">
    <source>
        <dbReference type="ARBA" id="ARBA00004496"/>
    </source>
</evidence>
<dbReference type="InterPro" id="IPR000682">
    <property type="entry name" value="PCMT"/>
</dbReference>
<dbReference type="EMBL" id="JACHJT010000001">
    <property type="protein sequence ID" value="MBB4932536.1"/>
    <property type="molecule type" value="Genomic_DNA"/>
</dbReference>
<gene>
    <name evidence="12" type="ORF">F4561_003356</name>
</gene>
<sequence length="286" mass="30791">MLETLDIHDGHRVLEIGTGSGYNAALLSHRLGAENATSIDIDPALVTAARCRLAEAGYAPTLHVGDGRDGYPPGAPYDRVVATCSLPYIPPAWITQTRDGGLVLTNIAGPLSGAMLLATVTGDSVQGRFLSRWAGFMWARPGFVRARDITARDTAEGQYETRGSKVSAQVLEDHAFAFVAQLHLRDALPYWAQGDGGAAITGLVTPDGSWAEVHTPPAAEAPPHVEQGGPQRLWDIVEDAHTFWEDHGRPDWSSFGVIAGPERQRVWLRCDDGEHVWELPTAGSSD</sequence>
<reference evidence="12 13" key="1">
    <citation type="submission" date="2020-08" db="EMBL/GenBank/DDBJ databases">
        <title>Sequencing the genomes of 1000 actinobacteria strains.</title>
        <authorList>
            <person name="Klenk H.-P."/>
        </authorList>
    </citation>
    <scope>NUCLEOTIDE SEQUENCE [LARGE SCALE GENOMIC DNA]</scope>
    <source>
        <strain evidence="12 13">DSM 102030</strain>
    </source>
</reference>
<dbReference type="Pfam" id="PF01135">
    <property type="entry name" value="PCMT"/>
    <property type="match status" value="1"/>
</dbReference>
<protein>
    <recommendedName>
        <fullName evidence="4">Protein-L-isoaspartate O-methyltransferase</fullName>
        <ecNumber evidence="3">2.1.1.77</ecNumber>
    </recommendedName>
    <alternativeName>
        <fullName evidence="11">L-isoaspartyl protein carboxyl methyltransferase</fullName>
    </alternativeName>
    <alternativeName>
        <fullName evidence="9">Protein L-isoaspartyl methyltransferase</fullName>
    </alternativeName>
    <alternativeName>
        <fullName evidence="10">Protein-beta-aspartate methyltransferase</fullName>
    </alternativeName>
</protein>
<dbReference type="EC" id="2.1.1.77" evidence="3"/>
<dbReference type="Proteomes" id="UP000523007">
    <property type="component" value="Unassembled WGS sequence"/>
</dbReference>
<evidence type="ECO:0000256" key="5">
    <source>
        <dbReference type="ARBA" id="ARBA00022490"/>
    </source>
</evidence>
<keyword evidence="5" id="KW-0963">Cytoplasm</keyword>